<reference evidence="1" key="1">
    <citation type="journal article" date="2001" name="J. Gen. Virol.">
        <title>Morphological and molecular evidence that Culex nigripalpus baculovirus is an unusual member of the family Baculoviridae.</title>
        <authorList>
            <person name="Moser B."/>
            <person name="Becnel J."/>
            <person name="White S."/>
            <person name="Afonso C."/>
            <person name="Kutish G."/>
            <person name="Shanker S."/>
            <person name="Almira E."/>
        </authorList>
    </citation>
    <scope>NUCLEOTIDE SEQUENCE</scope>
</reference>
<proteinExistence type="predicted"/>
<organism evidence="1">
    <name type="scientific">Culex nigripalpus nucleopolyhedrovirus</name>
    <name type="common">CuniNPV</name>
    <dbReference type="NCBI Taxonomy" id="130556"/>
    <lineage>
        <taxon>Viruses</taxon>
        <taxon>Viruses incertae sedis</taxon>
        <taxon>Naldaviricetes</taxon>
        <taxon>Lefavirales</taxon>
        <taxon>Baculoviridae</taxon>
        <taxon>Deltabaculovirus</taxon>
        <taxon>Deltabaculovirus cunigripalpi</taxon>
    </lineage>
</organism>
<evidence type="ECO:0000313" key="1">
    <source>
        <dbReference type="EMBL" id="AAK13285.1"/>
    </source>
</evidence>
<dbReference type="EMBL" id="AF274292">
    <property type="protein sequence ID" value="AAK13285.1"/>
    <property type="molecule type" value="Genomic_DNA"/>
</dbReference>
<sequence>MELDTLTSRSVKCLTLLPNVTLAAVHRTKSQAGREGRRNPCPVHVDTKIKCKIFIKNYSKTHVTELSMGYLNSNMVHHYVALMGMCRENRGTVDACLYASNKINCVLRFDLDLFRSSFGGRVINIGHVYDELDRIYRTLDRQILISPNSALELYVSAESAVLAPQDLLIIHPFVEDLEYPLVSRGYPLDDEVIVNYRYYRAVLIAITLVTCLIGNSDLLSTTMAASKIIHSVGICPYYPDHMAVCKLTNRVTGTVMDRHIFCIPIEQFKRSFLYRKTVIKRDGEDKAVDIKSLKSMTQNIRGKRNPSPELWNVFTKNIEELFVRYDNAV</sequence>
<name>Q99GP6_NPVCN</name>
<accession>Q99GP6</accession>
<protein>
    <submittedName>
        <fullName evidence="1">Uncharacterized protein</fullName>
    </submittedName>
</protein>
<organismHost>
    <name type="scientific">Culex nigripalpus</name>
    <dbReference type="NCBI Taxonomy" id="42429"/>
</organismHost>